<comment type="caution">
    <text evidence="1">The sequence shown here is derived from an EMBL/GenBank/DDBJ whole genome shotgun (WGS) entry which is preliminary data.</text>
</comment>
<keyword evidence="2" id="KW-1185">Reference proteome</keyword>
<reference evidence="1 2" key="1">
    <citation type="submission" date="2020-08" db="EMBL/GenBank/DDBJ databases">
        <title>Genomic Encyclopedia of Type Strains, Phase IV (KMG-V): Genome sequencing to study the core and pangenomes of soil and plant-associated prokaryotes.</title>
        <authorList>
            <person name="Whitman W."/>
        </authorList>
    </citation>
    <scope>NUCLEOTIDE SEQUENCE [LARGE SCALE GENOMIC DNA]</scope>
    <source>
        <strain evidence="1 2">M8UP14</strain>
    </source>
</reference>
<accession>A0A7W8E549</accession>
<evidence type="ECO:0008006" key="3">
    <source>
        <dbReference type="Google" id="ProtNLM"/>
    </source>
</evidence>
<dbReference type="AlphaFoldDB" id="A0A7W8E549"/>
<protein>
    <recommendedName>
        <fullName evidence="3">Phosphotyrosine protein phosphatase I domain-containing protein</fullName>
    </recommendedName>
</protein>
<dbReference type="Proteomes" id="UP000540989">
    <property type="component" value="Unassembled WGS sequence"/>
</dbReference>
<dbReference type="RefSeq" id="WP_184219474.1">
    <property type="nucleotide sequence ID" value="NZ_JACHIP010000005.1"/>
</dbReference>
<evidence type="ECO:0000313" key="2">
    <source>
        <dbReference type="Proteomes" id="UP000540989"/>
    </source>
</evidence>
<proteinExistence type="predicted"/>
<gene>
    <name evidence="1" type="ORF">HDF16_003632</name>
</gene>
<name>A0A7W8E549_9BACT</name>
<organism evidence="1 2">
    <name type="scientific">Granulicella aggregans</name>
    <dbReference type="NCBI Taxonomy" id="474949"/>
    <lineage>
        <taxon>Bacteria</taxon>
        <taxon>Pseudomonadati</taxon>
        <taxon>Acidobacteriota</taxon>
        <taxon>Terriglobia</taxon>
        <taxon>Terriglobales</taxon>
        <taxon>Acidobacteriaceae</taxon>
        <taxon>Granulicella</taxon>
    </lineage>
</organism>
<sequence length="115" mass="12806">MKRLLFVCARNRLRSPSAEAVFAGVDGIETSSAGTAPDAECVIDVEMVEWADAIFVMEARQKKFLQTRFAEALKDKTVVCLGVLDRYTYMQPELVDLLRQKMAPYLGRAASSTNL</sequence>
<dbReference type="InterPro" id="IPR016919">
    <property type="entry name" value="UCP029416_PTP"/>
</dbReference>
<dbReference type="SUPFAM" id="SSF52788">
    <property type="entry name" value="Phosphotyrosine protein phosphatases I"/>
    <property type="match status" value="1"/>
</dbReference>
<evidence type="ECO:0000313" key="1">
    <source>
        <dbReference type="EMBL" id="MBB5058909.1"/>
    </source>
</evidence>
<dbReference type="Gene3D" id="3.40.50.2300">
    <property type="match status" value="1"/>
</dbReference>
<dbReference type="PIRSF" id="PIRSF029416">
    <property type="entry name" value="UCP029416_PTP"/>
    <property type="match status" value="1"/>
</dbReference>
<dbReference type="InterPro" id="IPR036196">
    <property type="entry name" value="Ptyr_pPase_sf"/>
</dbReference>
<dbReference type="EMBL" id="JACHIP010000005">
    <property type="protein sequence ID" value="MBB5058909.1"/>
    <property type="molecule type" value="Genomic_DNA"/>
</dbReference>